<organism evidence="1 2">
    <name type="scientific">Mannheimia succiniciproducens (strain KCTC 0769BP / MBEL55E)</name>
    <dbReference type="NCBI Taxonomy" id="221988"/>
    <lineage>
        <taxon>Bacteria</taxon>
        <taxon>Pseudomonadati</taxon>
        <taxon>Pseudomonadota</taxon>
        <taxon>Gammaproteobacteria</taxon>
        <taxon>Pasteurellales</taxon>
        <taxon>Pasteurellaceae</taxon>
        <taxon>Basfia</taxon>
    </lineage>
</organism>
<evidence type="ECO:0000313" key="1">
    <source>
        <dbReference type="EMBL" id="AAU38403.1"/>
    </source>
</evidence>
<accession>Q65RK7</accession>
<protein>
    <submittedName>
        <fullName evidence="1">Uncharacterized protein</fullName>
    </submittedName>
</protein>
<dbReference type="STRING" id="221988.MS1796"/>
<proteinExistence type="predicted"/>
<name>Q65RK7_MANSM</name>
<keyword evidence="2" id="KW-1185">Reference proteome</keyword>
<dbReference type="Proteomes" id="UP000000607">
    <property type="component" value="Chromosome"/>
</dbReference>
<reference evidence="1 2" key="1">
    <citation type="journal article" date="2004" name="Nat. Biotechnol.">
        <title>The genome sequence of the capnophilic rumen bacterium Mannheimia succiniciproducens.</title>
        <authorList>
            <person name="Hong S.H."/>
            <person name="Kim J.S."/>
            <person name="Lee S.Y."/>
            <person name="In Y.H."/>
            <person name="Choi S.S."/>
            <person name="Rih J.-K."/>
            <person name="Kim C.H."/>
            <person name="Jeong H."/>
            <person name="Hur C.G."/>
            <person name="Kim J.J."/>
        </authorList>
    </citation>
    <scope>NUCLEOTIDE SEQUENCE [LARGE SCALE GENOMIC DNA]</scope>
    <source>
        <strain evidence="2">KCTC 0769BP / MBEL55E</strain>
    </source>
</reference>
<evidence type="ECO:0000313" key="2">
    <source>
        <dbReference type="Proteomes" id="UP000000607"/>
    </source>
</evidence>
<gene>
    <name evidence="1" type="ordered locus">MS1796</name>
</gene>
<dbReference type="AlphaFoldDB" id="Q65RK7"/>
<dbReference type="EMBL" id="AE016827">
    <property type="protein sequence ID" value="AAU38403.1"/>
    <property type="molecule type" value="Genomic_DNA"/>
</dbReference>
<dbReference type="HOGENOM" id="CLU_3390169_0_0_6"/>
<dbReference type="KEGG" id="msu:MS1796"/>
<sequence length="32" mass="3819">MGLCLKLPQASGKVFSIYAYFKRNKRFTKKFF</sequence>